<feature type="chain" id="PRO_5042105180" description="VWFA domain-containing protein" evidence="1">
    <location>
        <begin position="30"/>
        <end position="512"/>
    </location>
</feature>
<proteinExistence type="predicted"/>
<dbReference type="SUPFAM" id="SSF57184">
    <property type="entry name" value="Growth factor receptor domain"/>
    <property type="match status" value="1"/>
</dbReference>
<gene>
    <name evidence="3" type="ORF">LSH36_16g07058</name>
</gene>
<dbReference type="SUPFAM" id="SSF53300">
    <property type="entry name" value="vWA-like"/>
    <property type="match status" value="2"/>
</dbReference>
<dbReference type="Proteomes" id="UP001208570">
    <property type="component" value="Unassembled WGS sequence"/>
</dbReference>
<dbReference type="PANTHER" id="PTHR24020:SF84">
    <property type="entry name" value="VWFA DOMAIN-CONTAINING PROTEIN"/>
    <property type="match status" value="1"/>
</dbReference>
<dbReference type="PANTHER" id="PTHR24020">
    <property type="entry name" value="COLLAGEN ALPHA"/>
    <property type="match status" value="1"/>
</dbReference>
<organism evidence="3 4">
    <name type="scientific">Paralvinella palmiformis</name>
    <dbReference type="NCBI Taxonomy" id="53620"/>
    <lineage>
        <taxon>Eukaryota</taxon>
        <taxon>Metazoa</taxon>
        <taxon>Spiralia</taxon>
        <taxon>Lophotrochozoa</taxon>
        <taxon>Annelida</taxon>
        <taxon>Polychaeta</taxon>
        <taxon>Sedentaria</taxon>
        <taxon>Canalipalpata</taxon>
        <taxon>Terebellida</taxon>
        <taxon>Terebelliformia</taxon>
        <taxon>Alvinellidae</taxon>
        <taxon>Paralvinella</taxon>
    </lineage>
</organism>
<dbReference type="PRINTS" id="PR00453">
    <property type="entry name" value="VWFADOMAIN"/>
</dbReference>
<dbReference type="PROSITE" id="PS50234">
    <property type="entry name" value="VWFA"/>
    <property type="match status" value="2"/>
</dbReference>
<protein>
    <recommendedName>
        <fullName evidence="2">VWFA domain-containing protein</fullName>
    </recommendedName>
</protein>
<name>A0AAD9KBB5_9ANNE</name>
<evidence type="ECO:0000256" key="1">
    <source>
        <dbReference type="SAM" id="SignalP"/>
    </source>
</evidence>
<dbReference type="Pfam" id="PF00092">
    <property type="entry name" value="VWA"/>
    <property type="match status" value="2"/>
</dbReference>
<dbReference type="AlphaFoldDB" id="A0AAD9KBB5"/>
<evidence type="ECO:0000313" key="4">
    <source>
        <dbReference type="Proteomes" id="UP001208570"/>
    </source>
</evidence>
<dbReference type="InterPro" id="IPR036465">
    <property type="entry name" value="vWFA_dom_sf"/>
</dbReference>
<accession>A0AAD9KBB5</accession>
<evidence type="ECO:0000259" key="2">
    <source>
        <dbReference type="PROSITE" id="PS50234"/>
    </source>
</evidence>
<comment type="caution">
    <text evidence="3">The sequence shown here is derived from an EMBL/GenBank/DDBJ whole genome shotgun (WGS) entry which is preliminary data.</text>
</comment>
<dbReference type="EMBL" id="JAODUP010000016">
    <property type="protein sequence ID" value="KAK2168528.1"/>
    <property type="molecule type" value="Genomic_DNA"/>
</dbReference>
<feature type="domain" description="VWFA" evidence="2">
    <location>
        <begin position="43"/>
        <end position="229"/>
    </location>
</feature>
<dbReference type="SMART" id="SM00327">
    <property type="entry name" value="VWA"/>
    <property type="match status" value="2"/>
</dbReference>
<dbReference type="InterPro" id="IPR050525">
    <property type="entry name" value="ECM_Assembly_Org"/>
</dbReference>
<dbReference type="InterPro" id="IPR002035">
    <property type="entry name" value="VWF_A"/>
</dbReference>
<dbReference type="CDD" id="cd01450">
    <property type="entry name" value="vWFA_subfamily_ECM"/>
    <property type="match status" value="2"/>
</dbReference>
<feature type="signal peptide" evidence="1">
    <location>
        <begin position="1"/>
        <end position="29"/>
    </location>
</feature>
<dbReference type="Gene3D" id="3.40.50.410">
    <property type="entry name" value="von Willebrand factor, type A domain"/>
    <property type="match status" value="2"/>
</dbReference>
<sequence length="512" mass="57096">MRVRMTYPRLTITVLLLTWIISLSYLTSSEVLDTPEGCNTNLDLLFIVDSSESVLDHDPVGEEGLSWSCIKNFTKGLVARLPVGSNTRVAAIRFGSRAEVVFHLNHHTSNLGAVNSLMSMRHMGGNTNTAAAFRQARLRVFNGDNGARASARNVVVFIGDGISNKEVQHTEQEIRFIKDPSRSEAEVFAVGISKEIMDSELKKMSSFPAEKHFLHAPHLDYLPQIQDLLLYRICQIPDPVIPTKEPDCRFPECKICNDVECFVCLDGKYLLNGKCEDCIANCQLCSDSINCERCIRGWYWEPETGKCEECQLIADLALVIDNSGSIRDKNPEDKSYDNYHLLKQFVAKLLDRVDIGVNATRVGAIKFSSMSQLVFQLDAYDQRDVIKQAILNMGYSGGHTNISGALRMMREQLFARQSGDRPDVGNVGLVITDGESTVDKNLTDVEADLAKRSGITLFVVGVTDEINEEELKSMASKPVDDHYFNSTDIRTLDELLHSLTIQVCAQKSLMVP</sequence>
<keyword evidence="1" id="KW-0732">Signal</keyword>
<evidence type="ECO:0000313" key="3">
    <source>
        <dbReference type="EMBL" id="KAK2168528.1"/>
    </source>
</evidence>
<dbReference type="InterPro" id="IPR009030">
    <property type="entry name" value="Growth_fac_rcpt_cys_sf"/>
</dbReference>
<reference evidence="3" key="1">
    <citation type="journal article" date="2023" name="Mol. Biol. Evol.">
        <title>Third-Generation Sequencing Reveals the Adaptive Role of the Epigenome in Three Deep-Sea Polychaetes.</title>
        <authorList>
            <person name="Perez M."/>
            <person name="Aroh O."/>
            <person name="Sun Y."/>
            <person name="Lan Y."/>
            <person name="Juniper S.K."/>
            <person name="Young C.R."/>
            <person name="Angers B."/>
            <person name="Qian P.Y."/>
        </authorList>
    </citation>
    <scope>NUCLEOTIDE SEQUENCE</scope>
    <source>
        <strain evidence="3">P08H-3</strain>
    </source>
</reference>
<keyword evidence="4" id="KW-1185">Reference proteome</keyword>
<feature type="domain" description="VWFA" evidence="2">
    <location>
        <begin position="315"/>
        <end position="499"/>
    </location>
</feature>